<dbReference type="SUPFAM" id="SSF82784">
    <property type="entry name" value="OsmC-like"/>
    <property type="match status" value="1"/>
</dbReference>
<name>A0A2V4APW8_9PSEU</name>
<dbReference type="RefSeq" id="WP_112283226.1">
    <property type="nucleotide sequence ID" value="NZ_MASW01000005.1"/>
</dbReference>
<dbReference type="Proteomes" id="UP000249915">
    <property type="component" value="Unassembled WGS sequence"/>
</dbReference>
<sequence length="185" mass="18425">MVALPGGRSPLLLEEKLAKLAADPASAHTELAVVGTVDGDRVRLAGAPFAWYADLPRAVGGGNCAPSPVLYLLGALAGCAVSLIRDVLAPQLGIALTDVTAVARCGQDLAGLAGLDGGDPGLNGISIEIGVASPAPPERVAELRLAWQERSPVYLALAAAVPVSVTWSSGPASSVAVPPLAGSVP</sequence>
<keyword evidence="2" id="KW-1185">Reference proteome</keyword>
<dbReference type="EMBL" id="MASW01000005">
    <property type="protein sequence ID" value="PXY22627.1"/>
    <property type="molecule type" value="Genomic_DNA"/>
</dbReference>
<evidence type="ECO:0000313" key="1">
    <source>
        <dbReference type="EMBL" id="PXY22627.1"/>
    </source>
</evidence>
<dbReference type="InterPro" id="IPR003718">
    <property type="entry name" value="OsmC/Ohr_fam"/>
</dbReference>
<protein>
    <submittedName>
        <fullName evidence="1">Uncharacterized protein</fullName>
    </submittedName>
</protein>
<dbReference type="Gene3D" id="3.30.300.20">
    <property type="match status" value="1"/>
</dbReference>
<dbReference type="Pfam" id="PF02566">
    <property type="entry name" value="OsmC"/>
    <property type="match status" value="1"/>
</dbReference>
<dbReference type="PANTHER" id="PTHR35368:SF1">
    <property type="entry name" value="HYDROPEROXIDE REDUCTASE"/>
    <property type="match status" value="1"/>
</dbReference>
<accession>A0A2V4APW8</accession>
<dbReference type="InterPro" id="IPR052924">
    <property type="entry name" value="OsmC/Ohr_hydroprdx_reductase"/>
</dbReference>
<dbReference type="InterPro" id="IPR015946">
    <property type="entry name" value="KH_dom-like_a/b"/>
</dbReference>
<dbReference type="InterPro" id="IPR036102">
    <property type="entry name" value="OsmC/Ohrsf"/>
</dbReference>
<reference evidence="1 2" key="1">
    <citation type="submission" date="2016-07" db="EMBL/GenBank/DDBJ databases">
        <title>Draft genome sequence of Prauserella muralis DSM 45305, isolated from a mould-covered wall in an indoor environment.</title>
        <authorList>
            <person name="Ruckert C."/>
            <person name="Albersmeier A."/>
            <person name="Jiang C.-L."/>
            <person name="Jiang Y."/>
            <person name="Kalinowski J."/>
            <person name="Schneider O."/>
            <person name="Winkler A."/>
            <person name="Zotchev S.B."/>
        </authorList>
    </citation>
    <scope>NUCLEOTIDE SEQUENCE [LARGE SCALE GENOMIC DNA]</scope>
    <source>
        <strain evidence="1 2">DSM 45305</strain>
    </source>
</reference>
<gene>
    <name evidence="1" type="ORF">BAY60_22660</name>
</gene>
<dbReference type="AlphaFoldDB" id="A0A2V4APW8"/>
<proteinExistence type="predicted"/>
<dbReference type="PANTHER" id="PTHR35368">
    <property type="entry name" value="HYDROPEROXIDE REDUCTASE"/>
    <property type="match status" value="1"/>
</dbReference>
<comment type="caution">
    <text evidence="1">The sequence shown here is derived from an EMBL/GenBank/DDBJ whole genome shotgun (WGS) entry which is preliminary data.</text>
</comment>
<dbReference type="OrthoDB" id="3698084at2"/>
<evidence type="ECO:0000313" key="2">
    <source>
        <dbReference type="Proteomes" id="UP000249915"/>
    </source>
</evidence>
<organism evidence="1 2">
    <name type="scientific">Prauserella muralis</name>
    <dbReference type="NCBI Taxonomy" id="588067"/>
    <lineage>
        <taxon>Bacteria</taxon>
        <taxon>Bacillati</taxon>
        <taxon>Actinomycetota</taxon>
        <taxon>Actinomycetes</taxon>
        <taxon>Pseudonocardiales</taxon>
        <taxon>Pseudonocardiaceae</taxon>
        <taxon>Prauserella</taxon>
    </lineage>
</organism>